<evidence type="ECO:0000313" key="3">
    <source>
        <dbReference type="Proteomes" id="UP000631114"/>
    </source>
</evidence>
<sequence>METFTLHSDNDEEEELEEDPVQFRSKGKMLTCDKSFGKETRKRFRGRTPCSGTELQLKRPKLDYVNLKAPKSHTLPFYKPIKAVADKRTQKEVISAICKFFYHAGVPVNVASSPYFYRMLELVGQYGQGLKGLSIPLISAYFLNPCYRYRPDFVEHTEATRGNNECIVRLEPDSSRRVSASMQISDFRLAKADFGTELAVSTRTELDPVETEKEALQEDEILYNEMEQPEADDEVYENEERNLGVRKGPMDMLTFEDVVEPLETHTASDDEDDLDFLDDLTD</sequence>
<dbReference type="EMBL" id="JADFTS010000005">
    <property type="protein sequence ID" value="KAF9607561.1"/>
    <property type="molecule type" value="Genomic_DNA"/>
</dbReference>
<organism evidence="2 3">
    <name type="scientific">Coptis chinensis</name>
    <dbReference type="NCBI Taxonomy" id="261450"/>
    <lineage>
        <taxon>Eukaryota</taxon>
        <taxon>Viridiplantae</taxon>
        <taxon>Streptophyta</taxon>
        <taxon>Embryophyta</taxon>
        <taxon>Tracheophyta</taxon>
        <taxon>Spermatophyta</taxon>
        <taxon>Magnoliopsida</taxon>
        <taxon>Ranunculales</taxon>
        <taxon>Ranunculaceae</taxon>
        <taxon>Coptidoideae</taxon>
        <taxon>Coptis</taxon>
    </lineage>
</organism>
<dbReference type="AlphaFoldDB" id="A0A835HXJ9"/>
<evidence type="ECO:0000256" key="1">
    <source>
        <dbReference type="SAM" id="MobiDB-lite"/>
    </source>
</evidence>
<feature type="compositionally biased region" description="Acidic residues" evidence="1">
    <location>
        <begin position="10"/>
        <end position="20"/>
    </location>
</feature>
<evidence type="ECO:0000313" key="2">
    <source>
        <dbReference type="EMBL" id="KAF9607561.1"/>
    </source>
</evidence>
<feature type="region of interest" description="Disordered" evidence="1">
    <location>
        <begin position="1"/>
        <end position="20"/>
    </location>
</feature>
<keyword evidence="3" id="KW-1185">Reference proteome</keyword>
<proteinExistence type="predicted"/>
<gene>
    <name evidence="2" type="ORF">IFM89_036923</name>
</gene>
<reference evidence="2 3" key="1">
    <citation type="submission" date="2020-10" db="EMBL/GenBank/DDBJ databases">
        <title>The Coptis chinensis genome and diversification of protoberbering-type alkaloids.</title>
        <authorList>
            <person name="Wang B."/>
            <person name="Shu S."/>
            <person name="Song C."/>
            <person name="Liu Y."/>
        </authorList>
    </citation>
    <scope>NUCLEOTIDE SEQUENCE [LARGE SCALE GENOMIC DNA]</scope>
    <source>
        <strain evidence="2">HL-2020</strain>
        <tissue evidence="2">Leaf</tissue>
    </source>
</reference>
<protein>
    <submittedName>
        <fullName evidence="2">Uncharacterized protein</fullName>
    </submittedName>
</protein>
<name>A0A835HXJ9_9MAGN</name>
<feature type="compositionally biased region" description="Acidic residues" evidence="1">
    <location>
        <begin position="269"/>
        <end position="282"/>
    </location>
</feature>
<comment type="caution">
    <text evidence="2">The sequence shown here is derived from an EMBL/GenBank/DDBJ whole genome shotgun (WGS) entry which is preliminary data.</text>
</comment>
<dbReference type="OrthoDB" id="1712654at2759"/>
<feature type="region of interest" description="Disordered" evidence="1">
    <location>
        <begin position="261"/>
        <end position="282"/>
    </location>
</feature>
<dbReference type="Proteomes" id="UP000631114">
    <property type="component" value="Unassembled WGS sequence"/>
</dbReference>
<accession>A0A835HXJ9</accession>